<evidence type="ECO:0000256" key="1">
    <source>
        <dbReference type="SAM" id="MobiDB-lite"/>
    </source>
</evidence>
<reference evidence="2 3" key="1">
    <citation type="submission" date="2019-07" db="EMBL/GenBank/DDBJ databases">
        <title>Chromosome genome assembly for large yellow croaker.</title>
        <authorList>
            <person name="Xiao S."/>
        </authorList>
    </citation>
    <scope>NUCLEOTIDE SEQUENCE [LARGE SCALE GENOMIC DNA]</scope>
    <source>
        <strain evidence="2">JMULYC20181020</strain>
        <tissue evidence="2">Muscle</tissue>
    </source>
</reference>
<sequence>MLPPHGFIPFSFHMYLNTAHPFTPSLMLCHIVFTRTPTAQTPKVSAHSRLPMIPARQTPRSLLAVCIPQCSWPSPSDGSNIAGPSPPSSLTGRSHPRRPRDTADSRRLTCFRSGLFGKTQKISNRPASNSPNNQTKLFQLLTDHQHNSAEFHAKLHEHFQVTIAMPMMSCCILQLVAGPDKGPGRIKPHTCH</sequence>
<name>A0A6G0IJD7_LARCR</name>
<proteinExistence type="predicted"/>
<keyword evidence="3" id="KW-1185">Reference proteome</keyword>
<accession>A0A6G0IJD7</accession>
<organism evidence="2 3">
    <name type="scientific">Larimichthys crocea</name>
    <name type="common">Large yellow croaker</name>
    <name type="synonym">Pseudosciaena crocea</name>
    <dbReference type="NCBI Taxonomy" id="215358"/>
    <lineage>
        <taxon>Eukaryota</taxon>
        <taxon>Metazoa</taxon>
        <taxon>Chordata</taxon>
        <taxon>Craniata</taxon>
        <taxon>Vertebrata</taxon>
        <taxon>Euteleostomi</taxon>
        <taxon>Actinopterygii</taxon>
        <taxon>Neopterygii</taxon>
        <taxon>Teleostei</taxon>
        <taxon>Neoteleostei</taxon>
        <taxon>Acanthomorphata</taxon>
        <taxon>Eupercaria</taxon>
        <taxon>Sciaenidae</taxon>
        <taxon>Larimichthys</taxon>
    </lineage>
</organism>
<protein>
    <submittedName>
        <fullName evidence="2">Uncharacterized protein</fullName>
    </submittedName>
</protein>
<evidence type="ECO:0000313" key="2">
    <source>
        <dbReference type="EMBL" id="KAE8291371.1"/>
    </source>
</evidence>
<dbReference type="AlphaFoldDB" id="A0A6G0IJD7"/>
<dbReference type="Proteomes" id="UP000424527">
    <property type="component" value="Unassembled WGS sequence"/>
</dbReference>
<feature type="region of interest" description="Disordered" evidence="1">
    <location>
        <begin position="75"/>
        <end position="106"/>
    </location>
</feature>
<dbReference type="EMBL" id="REGW02000010">
    <property type="protein sequence ID" value="KAE8291371.1"/>
    <property type="molecule type" value="Genomic_DNA"/>
</dbReference>
<evidence type="ECO:0000313" key="3">
    <source>
        <dbReference type="Proteomes" id="UP000424527"/>
    </source>
</evidence>
<gene>
    <name evidence="2" type="ORF">D5F01_LYC10970</name>
</gene>
<comment type="caution">
    <text evidence="2">The sequence shown here is derived from an EMBL/GenBank/DDBJ whole genome shotgun (WGS) entry which is preliminary data.</text>
</comment>